<sequence>MKIPKAKLQGFSFIVIAIACATLAALLVIQAGLKAAPMVPVLQVTSEVMPGDFLQDKVTVVKIAKASVPKGAIKPGADLSKAIAKHGLSPGDILRVDHILDDSVDGGLLSARLRALGDSNLRAVELPIDSVAGMLPGMKAGDKVDVIAVFDTPGSNGNEKTSKTILMDRKVIGVRITEDGSGASLVIAVTPQEAETLALYREKGKIYVSLKPFGGGN</sequence>
<dbReference type="OrthoDB" id="2112260at2"/>
<dbReference type="NCBIfam" id="TIGR03177">
    <property type="entry name" value="pilus_cpaB"/>
    <property type="match status" value="1"/>
</dbReference>
<dbReference type="Proteomes" id="UP000070427">
    <property type="component" value="Unassembled WGS sequence"/>
</dbReference>
<dbReference type="Pfam" id="PF16976">
    <property type="entry name" value="RcpC"/>
    <property type="match status" value="1"/>
</dbReference>
<organism evidence="2 3">
    <name type="scientific">Fervidicola ferrireducens</name>
    <dbReference type="NCBI Taxonomy" id="520764"/>
    <lineage>
        <taxon>Bacteria</taxon>
        <taxon>Bacillati</taxon>
        <taxon>Bacillota</taxon>
        <taxon>Clostridia</taxon>
        <taxon>Thermosediminibacterales</taxon>
        <taxon>Thermosediminibacteraceae</taxon>
        <taxon>Fervidicola</taxon>
    </lineage>
</organism>
<dbReference type="RefSeq" id="WP_066354750.1">
    <property type="nucleotide sequence ID" value="NZ_LOED01000036.1"/>
</dbReference>
<dbReference type="AlphaFoldDB" id="A0A140L317"/>
<gene>
    <name evidence="2" type="ORF">AN618_21090</name>
</gene>
<keyword evidence="3" id="KW-1185">Reference proteome</keyword>
<evidence type="ECO:0000313" key="2">
    <source>
        <dbReference type="EMBL" id="KXG74942.1"/>
    </source>
</evidence>
<dbReference type="STRING" id="520764.AN618_21090"/>
<name>A0A140L317_9FIRM</name>
<dbReference type="InParanoid" id="A0A140L317"/>
<dbReference type="InterPro" id="IPR017592">
    <property type="entry name" value="Pilus_assmbl_Flp-typ_CpaB"/>
</dbReference>
<dbReference type="PROSITE" id="PS51257">
    <property type="entry name" value="PROKAR_LIPOPROTEIN"/>
    <property type="match status" value="1"/>
</dbReference>
<evidence type="ECO:0000313" key="3">
    <source>
        <dbReference type="Proteomes" id="UP000070427"/>
    </source>
</evidence>
<reference evidence="2 3" key="1">
    <citation type="submission" date="2015-12" db="EMBL/GenBank/DDBJ databases">
        <title>Draft genome sequnece of Fervidicola ferrireducens strain Y170.</title>
        <authorList>
            <person name="Patel B.K."/>
        </authorList>
    </citation>
    <scope>NUCLEOTIDE SEQUENCE [LARGE SCALE GENOMIC DNA]</scope>
    <source>
        <strain evidence="2 3">Y170</strain>
    </source>
</reference>
<protein>
    <recommendedName>
        <fullName evidence="1">Flp pilus assembly protein RcpC/CpaB domain-containing protein</fullName>
    </recommendedName>
</protein>
<dbReference type="InterPro" id="IPR031571">
    <property type="entry name" value="RcpC_dom"/>
</dbReference>
<dbReference type="EMBL" id="LOED01000036">
    <property type="protein sequence ID" value="KXG74942.1"/>
    <property type="molecule type" value="Genomic_DNA"/>
</dbReference>
<evidence type="ECO:0000259" key="1">
    <source>
        <dbReference type="Pfam" id="PF16976"/>
    </source>
</evidence>
<accession>A0A140L317</accession>
<feature type="domain" description="Flp pilus assembly protein RcpC/CpaB" evidence="1">
    <location>
        <begin position="119"/>
        <end position="210"/>
    </location>
</feature>
<proteinExistence type="predicted"/>
<comment type="caution">
    <text evidence="2">The sequence shown here is derived from an EMBL/GenBank/DDBJ whole genome shotgun (WGS) entry which is preliminary data.</text>
</comment>